<name>A0A5S3PDK6_9RHOB</name>
<dbReference type="CDD" id="cd05379">
    <property type="entry name" value="CAP_bacterial"/>
    <property type="match status" value="1"/>
</dbReference>
<feature type="domain" description="SCP" evidence="1">
    <location>
        <begin position="9"/>
        <end position="110"/>
    </location>
</feature>
<dbReference type="SUPFAM" id="SSF55797">
    <property type="entry name" value="PR-1-like"/>
    <property type="match status" value="1"/>
</dbReference>
<proteinExistence type="predicted"/>
<dbReference type="InterPro" id="IPR035940">
    <property type="entry name" value="CAP_sf"/>
</dbReference>
<dbReference type="AlphaFoldDB" id="A0A5S3PDK6"/>
<accession>A0A5S3PDK6</accession>
<protein>
    <submittedName>
        <fullName evidence="2">CAP domain-containing protein</fullName>
    </submittedName>
</protein>
<dbReference type="OrthoDB" id="9811255at2"/>
<dbReference type="InterPro" id="IPR014044">
    <property type="entry name" value="CAP_dom"/>
</dbReference>
<dbReference type="Proteomes" id="UP000309550">
    <property type="component" value="Unassembled WGS sequence"/>
</dbReference>
<dbReference type="EMBL" id="VANS01000003">
    <property type="protein sequence ID" value="TMM51916.1"/>
    <property type="molecule type" value="Genomic_DNA"/>
</dbReference>
<dbReference type="PANTHER" id="PTHR31157">
    <property type="entry name" value="SCP DOMAIN-CONTAINING PROTEIN"/>
    <property type="match status" value="1"/>
</dbReference>
<organism evidence="2 3">
    <name type="scientific">Sulfitobacter sabulilitoris</name>
    <dbReference type="NCBI Taxonomy" id="2562655"/>
    <lineage>
        <taxon>Bacteria</taxon>
        <taxon>Pseudomonadati</taxon>
        <taxon>Pseudomonadota</taxon>
        <taxon>Alphaproteobacteria</taxon>
        <taxon>Rhodobacterales</taxon>
        <taxon>Roseobacteraceae</taxon>
        <taxon>Sulfitobacter</taxon>
    </lineage>
</organism>
<dbReference type="PANTHER" id="PTHR31157:SF1">
    <property type="entry name" value="SCP DOMAIN-CONTAINING PROTEIN"/>
    <property type="match status" value="1"/>
</dbReference>
<evidence type="ECO:0000313" key="2">
    <source>
        <dbReference type="EMBL" id="TMM51916.1"/>
    </source>
</evidence>
<keyword evidence="3" id="KW-1185">Reference proteome</keyword>
<reference evidence="2 3" key="1">
    <citation type="submission" date="2019-05" db="EMBL/GenBank/DDBJ databases">
        <title>Sulfitobacter sabulilitoris sp. nov., isolated from a marine sand.</title>
        <authorList>
            <person name="Yoon J.-H."/>
        </authorList>
    </citation>
    <scope>NUCLEOTIDE SEQUENCE [LARGE SCALE GENOMIC DNA]</scope>
    <source>
        <strain evidence="2 3">HSMS-29</strain>
    </source>
</reference>
<gene>
    <name evidence="2" type="ORF">FDT80_14055</name>
</gene>
<evidence type="ECO:0000313" key="3">
    <source>
        <dbReference type="Proteomes" id="UP000309550"/>
    </source>
</evidence>
<evidence type="ECO:0000259" key="1">
    <source>
        <dbReference type="Pfam" id="PF00188"/>
    </source>
</evidence>
<dbReference type="Gene3D" id="3.40.33.10">
    <property type="entry name" value="CAP"/>
    <property type="match status" value="1"/>
</dbReference>
<comment type="caution">
    <text evidence="2">The sequence shown here is derived from an EMBL/GenBank/DDBJ whole genome shotgun (WGS) entry which is preliminary data.</text>
</comment>
<sequence length="126" mass="13344">MAVADRAALSAVNGYRAQQGRAPLSYSTALDRAAQAHADDMARRGYFSHDGADGSTVGSRVAAQGYGWCVVAENIAKGQRDLAAVMQAWIASPGHRRNLRNRDVTQFALAQGAGRVWVMILAAPGC</sequence>
<dbReference type="Pfam" id="PF00188">
    <property type="entry name" value="CAP"/>
    <property type="match status" value="1"/>
</dbReference>